<sequence length="92" mass="10045">HEVCRMPRTVEANLLDAEAAIFDLQSYELSHCSPCTVDLGLAMAVVDALYAAVAAVLLVWSKVEPTVGVPVDVTMPQQQRPHDDRLCGLARR</sequence>
<proteinExistence type="predicted"/>
<keyword evidence="1" id="KW-0472">Membrane</keyword>
<dbReference type="Proteomes" id="UP001562425">
    <property type="component" value="Unassembled WGS sequence"/>
</dbReference>
<evidence type="ECO:0000256" key="1">
    <source>
        <dbReference type="SAM" id="Phobius"/>
    </source>
</evidence>
<evidence type="ECO:0000313" key="3">
    <source>
        <dbReference type="Proteomes" id="UP001562425"/>
    </source>
</evidence>
<feature type="transmembrane region" description="Helical" evidence="1">
    <location>
        <begin position="39"/>
        <end position="60"/>
    </location>
</feature>
<dbReference type="EMBL" id="JBEHCU010013538">
    <property type="protein sequence ID" value="KAL1374227.1"/>
    <property type="molecule type" value="Genomic_DNA"/>
</dbReference>
<gene>
    <name evidence="2" type="ORF">pipiens_018213</name>
</gene>
<evidence type="ECO:0000313" key="2">
    <source>
        <dbReference type="EMBL" id="KAL1374227.1"/>
    </source>
</evidence>
<comment type="caution">
    <text evidence="2">The sequence shown here is derived from an EMBL/GenBank/DDBJ whole genome shotgun (WGS) entry which is preliminary data.</text>
</comment>
<keyword evidence="1" id="KW-1133">Transmembrane helix</keyword>
<reference evidence="2 3" key="1">
    <citation type="submission" date="2024-05" db="EMBL/GenBank/DDBJ databases">
        <title>Culex pipiens pipiens assembly and annotation.</title>
        <authorList>
            <person name="Alout H."/>
            <person name="Durand T."/>
        </authorList>
    </citation>
    <scope>NUCLEOTIDE SEQUENCE [LARGE SCALE GENOMIC DNA]</scope>
    <source>
        <strain evidence="2">HA-2024</strain>
        <tissue evidence="2">Whole body</tissue>
    </source>
</reference>
<organism evidence="2 3">
    <name type="scientific">Culex pipiens pipiens</name>
    <name type="common">Northern house mosquito</name>
    <dbReference type="NCBI Taxonomy" id="38569"/>
    <lineage>
        <taxon>Eukaryota</taxon>
        <taxon>Metazoa</taxon>
        <taxon>Ecdysozoa</taxon>
        <taxon>Arthropoda</taxon>
        <taxon>Hexapoda</taxon>
        <taxon>Insecta</taxon>
        <taxon>Pterygota</taxon>
        <taxon>Neoptera</taxon>
        <taxon>Endopterygota</taxon>
        <taxon>Diptera</taxon>
        <taxon>Nematocera</taxon>
        <taxon>Culicoidea</taxon>
        <taxon>Culicidae</taxon>
        <taxon>Culicinae</taxon>
        <taxon>Culicini</taxon>
        <taxon>Culex</taxon>
        <taxon>Culex</taxon>
    </lineage>
</organism>
<accession>A0ABD1CCW7</accession>
<keyword evidence="3" id="KW-1185">Reference proteome</keyword>
<name>A0ABD1CCW7_CULPP</name>
<keyword evidence="1" id="KW-0812">Transmembrane</keyword>
<feature type="non-terminal residue" evidence="2">
    <location>
        <position position="1"/>
    </location>
</feature>
<protein>
    <submittedName>
        <fullName evidence="2">Uncharacterized protein</fullName>
    </submittedName>
</protein>
<dbReference type="AlphaFoldDB" id="A0ABD1CCW7"/>